<dbReference type="Gene3D" id="3.30.420.10">
    <property type="entry name" value="Ribonuclease H-like superfamily/Ribonuclease H"/>
    <property type="match status" value="1"/>
</dbReference>
<sequence>MDCFDGMLPYWTVGTASDAALVNDMLDGAISQLGETEHPIVHSDRGCHYRWPGWISRMEKAGLERSMSKKGCFPDNSACEGLFGRLKNEMLYNREWTGVSIQEFIDILNEYLVWYNE</sequence>
<evidence type="ECO:0000313" key="3">
    <source>
        <dbReference type="Proteomes" id="UP000501069"/>
    </source>
</evidence>
<reference evidence="1" key="3">
    <citation type="submission" date="2020-02" db="EMBL/GenBank/DDBJ databases">
        <authorList>
            <person name="Littmann E."/>
            <person name="Sorbara M."/>
        </authorList>
    </citation>
    <scope>NUCLEOTIDE SEQUENCE</scope>
    <source>
        <strain evidence="1">MSK.2.26</strain>
    </source>
</reference>
<reference evidence="2 3" key="1">
    <citation type="submission" date="2019-11" db="EMBL/GenBank/DDBJ databases">
        <title>FDA dAtabase for Regulatory Grade micrObial Sequences (FDA-ARGOS): Supporting development and validation of Infectious Disease Dx tests.</title>
        <authorList>
            <person name="Turner S."/>
            <person name="Byrd R."/>
            <person name="Tallon L."/>
            <person name="Sadzewicz L."/>
            <person name="Vavikolanu K."/>
            <person name="Mehta A."/>
            <person name="Aluvathingal J."/>
            <person name="Nadendla S."/>
            <person name="Myers T."/>
            <person name="Yan Y."/>
            <person name="Sichtig H."/>
        </authorList>
    </citation>
    <scope>NUCLEOTIDE SEQUENCE [LARGE SCALE GENOMIC DNA]</scope>
    <source>
        <strain evidence="2 3">FDAARGOS_739</strain>
    </source>
</reference>
<dbReference type="Proteomes" id="UP000501069">
    <property type="component" value="Chromosome"/>
</dbReference>
<protein>
    <submittedName>
        <fullName evidence="2">DDE-type integrase/transposase/recombinase</fullName>
    </submittedName>
</protein>
<evidence type="ECO:0000313" key="2">
    <source>
        <dbReference type="EMBL" id="QIX92028.1"/>
    </source>
</evidence>
<dbReference type="InterPro" id="IPR012337">
    <property type="entry name" value="RNaseH-like_sf"/>
</dbReference>
<name>A0AAP9M0W0_9FIRM</name>
<dbReference type="Proteomes" id="UP000719916">
    <property type="component" value="Unassembled WGS sequence"/>
</dbReference>
<gene>
    <name evidence="2" type="ORF">FOC47_16685</name>
    <name evidence="1" type="ORF">G5B26_25340</name>
</gene>
<evidence type="ECO:0000313" key="1">
    <source>
        <dbReference type="EMBL" id="NSJ46797.1"/>
    </source>
</evidence>
<dbReference type="PANTHER" id="PTHR46889">
    <property type="entry name" value="TRANSPOSASE INSF FOR INSERTION SEQUENCE IS3B-RELATED"/>
    <property type="match status" value="1"/>
</dbReference>
<dbReference type="InterPro" id="IPR050900">
    <property type="entry name" value="Transposase_IS3/IS150/IS904"/>
</dbReference>
<accession>A0AAP9M0W0</accession>
<dbReference type="EMBL" id="CP050964">
    <property type="protein sequence ID" value="QIX92028.1"/>
    <property type="molecule type" value="Genomic_DNA"/>
</dbReference>
<dbReference type="EMBL" id="JAAISW010000091">
    <property type="protein sequence ID" value="NSJ46797.1"/>
    <property type="molecule type" value="Genomic_DNA"/>
</dbReference>
<evidence type="ECO:0000313" key="4">
    <source>
        <dbReference type="Proteomes" id="UP000719916"/>
    </source>
</evidence>
<dbReference type="GO" id="GO:0003676">
    <property type="term" value="F:nucleic acid binding"/>
    <property type="evidence" value="ECO:0007669"/>
    <property type="project" value="InterPro"/>
</dbReference>
<reference evidence="1 4" key="2">
    <citation type="journal article" date="2020" name="Cell Host Microbe">
        <title>Functional and Genomic Variation between Human-Derived Isolates of Lachnospiraceae Reveals Inter- and Intra-Species Diversity.</title>
        <authorList>
            <person name="Sorbara M.T."/>
            <person name="Littmann E.R."/>
            <person name="Fontana E."/>
            <person name="Moody T.U."/>
            <person name="Kohout C.E."/>
            <person name="Gjonbalaj M."/>
            <person name="Eaton V."/>
            <person name="Seok R."/>
            <person name="Leiner I.M."/>
            <person name="Pamer E.G."/>
        </authorList>
    </citation>
    <scope>NUCLEOTIDE SEQUENCE [LARGE SCALE GENOMIC DNA]</scope>
    <source>
        <strain evidence="1 4">MSK.2.26</strain>
    </source>
</reference>
<dbReference type="InterPro" id="IPR036397">
    <property type="entry name" value="RNaseH_sf"/>
</dbReference>
<proteinExistence type="predicted"/>
<dbReference type="AlphaFoldDB" id="A0AAP9M0W0"/>
<dbReference type="PANTHER" id="PTHR46889:SF4">
    <property type="entry name" value="TRANSPOSASE INSO FOR INSERTION SEQUENCE ELEMENT IS911B-RELATED"/>
    <property type="match status" value="1"/>
</dbReference>
<dbReference type="SUPFAM" id="SSF53098">
    <property type="entry name" value="Ribonuclease H-like"/>
    <property type="match status" value="1"/>
</dbReference>
<organism evidence="2 3">
    <name type="scientific">Enterocloster clostridioformis</name>
    <dbReference type="NCBI Taxonomy" id="1531"/>
    <lineage>
        <taxon>Bacteria</taxon>
        <taxon>Bacillati</taxon>
        <taxon>Bacillota</taxon>
        <taxon>Clostridia</taxon>
        <taxon>Lachnospirales</taxon>
        <taxon>Lachnospiraceae</taxon>
        <taxon>Enterocloster</taxon>
    </lineage>
</organism>